<dbReference type="Proteomes" id="UP000191110">
    <property type="component" value="Unassembled WGS sequence"/>
</dbReference>
<dbReference type="Pfam" id="PF00589">
    <property type="entry name" value="Phage_integrase"/>
    <property type="match status" value="1"/>
</dbReference>
<dbReference type="InterPro" id="IPR011010">
    <property type="entry name" value="DNA_brk_join_enz"/>
</dbReference>
<dbReference type="InterPro" id="IPR050090">
    <property type="entry name" value="Tyrosine_recombinase_XerCD"/>
</dbReference>
<sequence>MAHTYDEFKIRDGKILLYRRSDSGDNWHCRIKFPSKPYIRRSLKTDSREEAKQLAEEIFAELNYKSKRGLAVTSRKFRAVAKSFVEQLDARVAKDTINDKRAHDYKLVIDRYLIPYFGKKSIDNISDADVERYREWRKVYWISGEGSKAEFIEYERGGKLIRSPKRKPKLPSNNTLNKEDSVLRQIFQHGRVHGFITQEEIPIIKNQPVKKNRRPAFDVKEYRRLIRVAYWRYKKAPDENVAARRRLLHEYVLFMVNAGTRPIEAATLRWRDVETFTAKNSEGEQQEYIKISVRGKAKKRTCVPMPRIAVYLERIKAAQIEHGKQNDFTVEPDDLVFRDRYGKSVKSFKKGFDELLEASGLTYDNHNLKRSIYSLRHTYATFRLIYGGVNVYDLAENMGTSVQMIEKHYGHLKPEDVAERLTRVVM</sequence>
<dbReference type="GO" id="GO:0006310">
    <property type="term" value="P:DNA recombination"/>
    <property type="evidence" value="ECO:0007669"/>
    <property type="project" value="UniProtKB-KW"/>
</dbReference>
<comment type="caution">
    <text evidence="6">The sequence shown here is derived from an EMBL/GenBank/DDBJ whole genome shotgun (WGS) entry which is preliminary data.</text>
</comment>
<feature type="domain" description="Tyr recombinase" evidence="5">
    <location>
        <begin position="212"/>
        <end position="422"/>
    </location>
</feature>
<dbReference type="OrthoDB" id="102994at2"/>
<keyword evidence="2" id="KW-0229">DNA integration</keyword>
<dbReference type="AlphaFoldDB" id="A0A1T2L8A0"/>
<comment type="similarity">
    <text evidence="1">Belongs to the 'phage' integrase family.</text>
</comment>
<dbReference type="RefSeq" id="WP_078482834.1">
    <property type="nucleotide sequence ID" value="NZ_MPRL01000011.1"/>
</dbReference>
<evidence type="ECO:0000256" key="4">
    <source>
        <dbReference type="ARBA" id="ARBA00023172"/>
    </source>
</evidence>
<keyword evidence="7" id="KW-1185">Reference proteome</keyword>
<dbReference type="Gene3D" id="1.10.150.130">
    <property type="match status" value="1"/>
</dbReference>
<dbReference type="PANTHER" id="PTHR30349">
    <property type="entry name" value="PHAGE INTEGRASE-RELATED"/>
    <property type="match status" value="1"/>
</dbReference>
<reference evidence="6 7" key="1">
    <citation type="submission" date="2016-11" db="EMBL/GenBank/DDBJ databases">
        <title>Mixed transmission modes and dynamic genome evolution in an obligate animal-bacterial symbiosis.</title>
        <authorList>
            <person name="Russell S.L."/>
            <person name="Corbett-Detig R.B."/>
            <person name="Cavanaugh C.M."/>
        </authorList>
    </citation>
    <scope>NUCLEOTIDE SEQUENCE [LARGE SCALE GENOMIC DNA]</scope>
    <source>
        <strain evidence="6">Sveles-Q1</strain>
    </source>
</reference>
<dbReference type="Gene3D" id="1.10.443.10">
    <property type="entry name" value="Intergrase catalytic core"/>
    <property type="match status" value="1"/>
</dbReference>
<dbReference type="GO" id="GO:0003677">
    <property type="term" value="F:DNA binding"/>
    <property type="evidence" value="ECO:0007669"/>
    <property type="project" value="UniProtKB-KW"/>
</dbReference>
<gene>
    <name evidence="6" type="ORF">BOW53_04220</name>
</gene>
<dbReference type="InterPro" id="IPR002104">
    <property type="entry name" value="Integrase_catalytic"/>
</dbReference>
<name>A0A1T2L8A0_9GAMM</name>
<dbReference type="PROSITE" id="PS51898">
    <property type="entry name" value="TYR_RECOMBINASE"/>
    <property type="match status" value="1"/>
</dbReference>
<dbReference type="InterPro" id="IPR010998">
    <property type="entry name" value="Integrase_recombinase_N"/>
</dbReference>
<evidence type="ECO:0000256" key="2">
    <source>
        <dbReference type="ARBA" id="ARBA00022908"/>
    </source>
</evidence>
<evidence type="ECO:0000256" key="3">
    <source>
        <dbReference type="ARBA" id="ARBA00023125"/>
    </source>
</evidence>
<dbReference type="GO" id="GO:0015074">
    <property type="term" value="P:DNA integration"/>
    <property type="evidence" value="ECO:0007669"/>
    <property type="project" value="UniProtKB-KW"/>
</dbReference>
<evidence type="ECO:0000256" key="1">
    <source>
        <dbReference type="ARBA" id="ARBA00008857"/>
    </source>
</evidence>
<dbReference type="PANTHER" id="PTHR30349:SF41">
    <property type="entry name" value="INTEGRASE_RECOMBINASE PROTEIN MJ0367-RELATED"/>
    <property type="match status" value="1"/>
</dbReference>
<proteinExistence type="inferred from homology"/>
<dbReference type="InterPro" id="IPR013762">
    <property type="entry name" value="Integrase-like_cat_sf"/>
</dbReference>
<protein>
    <recommendedName>
        <fullName evidence="5">Tyr recombinase domain-containing protein</fullName>
    </recommendedName>
</protein>
<organism evidence="6 7">
    <name type="scientific">Solemya pervernicosa gill symbiont</name>
    <dbReference type="NCBI Taxonomy" id="642797"/>
    <lineage>
        <taxon>Bacteria</taxon>
        <taxon>Pseudomonadati</taxon>
        <taxon>Pseudomonadota</taxon>
        <taxon>Gammaproteobacteria</taxon>
        <taxon>sulfur-oxidizing symbionts</taxon>
    </lineage>
</organism>
<dbReference type="EMBL" id="MPRL01000011">
    <property type="protein sequence ID" value="OOZ41329.1"/>
    <property type="molecule type" value="Genomic_DNA"/>
</dbReference>
<keyword evidence="4" id="KW-0233">DNA recombination</keyword>
<dbReference type="SUPFAM" id="SSF56349">
    <property type="entry name" value="DNA breaking-rejoining enzymes"/>
    <property type="match status" value="1"/>
</dbReference>
<evidence type="ECO:0000259" key="5">
    <source>
        <dbReference type="PROSITE" id="PS51898"/>
    </source>
</evidence>
<accession>A0A1T2L8A0</accession>
<evidence type="ECO:0000313" key="7">
    <source>
        <dbReference type="Proteomes" id="UP000191110"/>
    </source>
</evidence>
<evidence type="ECO:0000313" key="6">
    <source>
        <dbReference type="EMBL" id="OOZ41329.1"/>
    </source>
</evidence>
<keyword evidence="3" id="KW-0238">DNA-binding</keyword>